<organism evidence="1 2">
    <name type="scientific">Lithospermum erythrorhizon</name>
    <name type="common">Purple gromwell</name>
    <name type="synonym">Lithospermum officinale var. erythrorhizon</name>
    <dbReference type="NCBI Taxonomy" id="34254"/>
    <lineage>
        <taxon>Eukaryota</taxon>
        <taxon>Viridiplantae</taxon>
        <taxon>Streptophyta</taxon>
        <taxon>Embryophyta</taxon>
        <taxon>Tracheophyta</taxon>
        <taxon>Spermatophyta</taxon>
        <taxon>Magnoliopsida</taxon>
        <taxon>eudicotyledons</taxon>
        <taxon>Gunneridae</taxon>
        <taxon>Pentapetalae</taxon>
        <taxon>asterids</taxon>
        <taxon>lamiids</taxon>
        <taxon>Boraginales</taxon>
        <taxon>Boraginaceae</taxon>
        <taxon>Boraginoideae</taxon>
        <taxon>Lithospermeae</taxon>
        <taxon>Lithospermum</taxon>
    </lineage>
</organism>
<sequence>MGLVAGWIRAWRLRPIPWTIGLKRVGPGMAMGRRSPWALGSLLAGFVRAVSGLVRTRPVFGIKPGLCVIWWSRVGCNLGLVDDFVGWVGDMGVGDLFELVKEAGESFAMVITKKQKSDADWLELMG</sequence>
<reference evidence="1 2" key="1">
    <citation type="submission" date="2024-01" db="EMBL/GenBank/DDBJ databases">
        <title>The complete chloroplast genome sequence of Lithospermum erythrorhizon: insights into the phylogenetic relationship among Boraginaceae species and the maternal lineages of purple gromwells.</title>
        <authorList>
            <person name="Okada T."/>
            <person name="Watanabe K."/>
        </authorList>
    </citation>
    <scope>NUCLEOTIDE SEQUENCE [LARGE SCALE GENOMIC DNA]</scope>
</reference>
<evidence type="ECO:0000313" key="2">
    <source>
        <dbReference type="Proteomes" id="UP001454036"/>
    </source>
</evidence>
<dbReference type="EMBL" id="BAABME010003288">
    <property type="protein sequence ID" value="GAA0158225.1"/>
    <property type="molecule type" value="Genomic_DNA"/>
</dbReference>
<evidence type="ECO:0000313" key="1">
    <source>
        <dbReference type="EMBL" id="GAA0158225.1"/>
    </source>
</evidence>
<keyword evidence="2" id="KW-1185">Reference proteome</keyword>
<protein>
    <submittedName>
        <fullName evidence="1">Uncharacterized protein</fullName>
    </submittedName>
</protein>
<name>A0AAV3Q6F9_LITER</name>
<comment type="caution">
    <text evidence="1">The sequence shown here is derived from an EMBL/GenBank/DDBJ whole genome shotgun (WGS) entry which is preliminary data.</text>
</comment>
<accession>A0AAV3Q6F9</accession>
<dbReference type="Proteomes" id="UP001454036">
    <property type="component" value="Unassembled WGS sequence"/>
</dbReference>
<gene>
    <name evidence="1" type="ORF">LIER_15309</name>
</gene>
<dbReference type="AlphaFoldDB" id="A0AAV3Q6F9"/>
<proteinExistence type="predicted"/>